<dbReference type="PANTHER" id="PTHR28265">
    <property type="entry name" value="MAINTENANCE OF TELOMERE CAPPING PROTEIN 1"/>
    <property type="match status" value="1"/>
</dbReference>
<feature type="compositionally biased region" description="Basic and acidic residues" evidence="1">
    <location>
        <begin position="40"/>
        <end position="56"/>
    </location>
</feature>
<protein>
    <submittedName>
        <fullName evidence="2">Maintenance of telomere capping protein 1</fullName>
    </submittedName>
</protein>
<keyword evidence="3" id="KW-1185">Reference proteome</keyword>
<evidence type="ECO:0000256" key="1">
    <source>
        <dbReference type="SAM" id="MobiDB-lite"/>
    </source>
</evidence>
<feature type="region of interest" description="Disordered" evidence="1">
    <location>
        <begin position="1"/>
        <end position="88"/>
    </location>
</feature>
<dbReference type="EMBL" id="JBBJBU010000001">
    <property type="protein sequence ID" value="KAK7208326.1"/>
    <property type="molecule type" value="Genomic_DNA"/>
</dbReference>
<evidence type="ECO:0000313" key="2">
    <source>
        <dbReference type="EMBL" id="KAK7208326.1"/>
    </source>
</evidence>
<name>A0ABR1FEQ5_9ASCO</name>
<dbReference type="PANTHER" id="PTHR28265:SF1">
    <property type="entry name" value="MAINTENANCE OF TELOMERE CAPPING PROTEIN 1"/>
    <property type="match status" value="1"/>
</dbReference>
<organism evidence="2 3">
    <name type="scientific">Myxozyma melibiosi</name>
    <dbReference type="NCBI Taxonomy" id="54550"/>
    <lineage>
        <taxon>Eukaryota</taxon>
        <taxon>Fungi</taxon>
        <taxon>Dikarya</taxon>
        <taxon>Ascomycota</taxon>
        <taxon>Saccharomycotina</taxon>
        <taxon>Lipomycetes</taxon>
        <taxon>Lipomycetales</taxon>
        <taxon>Lipomycetaceae</taxon>
        <taxon>Myxozyma</taxon>
    </lineage>
</organism>
<sequence>MASTPTKQQDDEDVLELLESLGPDARSSSSGNETPSTTEPSEKDLLGFLDSLEKETALPVSESESKDAASTNEKASAPVAQKAAAPAPTEAAAAAPAAAATASAADPESESAAASLPNPVASITSWFGSSGLWDSASAAVKGAEAKVRDLQQAAETQSWEDKVKGNITALNKFGISKTLVSTLSSVLHTIAPPIMRHEQLRIHIFHDLVGYPSIDTIVYSVFDRVMQQVEGGELMIVQKGRESRHRDSDKKGVKRDMGMFHGGLVAGEKLCKANIQQIRAKGKEVETSPEEESPVRKSDIYLSIQACVVQDSSSDATKEKVFVFIIHLDDPFHSLAFTTHSQSFPLQWCEWLDSDEPIPGQVDPREWLAEWVEEGLGLAVGVVAQRYVASRMAIGVDVSEAFEEEEKPAA</sequence>
<dbReference type="Proteomes" id="UP001498771">
    <property type="component" value="Unassembled WGS sequence"/>
</dbReference>
<dbReference type="GeneID" id="90037343"/>
<comment type="caution">
    <text evidence="2">The sequence shown here is derived from an EMBL/GenBank/DDBJ whole genome shotgun (WGS) entry which is preliminary data.</text>
</comment>
<proteinExistence type="predicted"/>
<dbReference type="Pfam" id="PF10310">
    <property type="entry name" value="DUF5427"/>
    <property type="match status" value="1"/>
</dbReference>
<accession>A0ABR1FEQ5</accession>
<feature type="compositionally biased region" description="Low complexity" evidence="1">
    <location>
        <begin position="75"/>
        <end position="88"/>
    </location>
</feature>
<dbReference type="RefSeq" id="XP_064771359.1">
    <property type="nucleotide sequence ID" value="XM_064911831.1"/>
</dbReference>
<gene>
    <name evidence="2" type="ORF">BZA70DRAFT_273460</name>
</gene>
<feature type="compositionally biased region" description="Polar residues" evidence="1">
    <location>
        <begin position="26"/>
        <end position="39"/>
    </location>
</feature>
<evidence type="ECO:0000313" key="3">
    <source>
        <dbReference type="Proteomes" id="UP001498771"/>
    </source>
</evidence>
<reference evidence="2 3" key="1">
    <citation type="submission" date="2024-03" db="EMBL/GenBank/DDBJ databases">
        <title>Genome-scale model development and genomic sequencing of the oleaginous clade Lipomyces.</title>
        <authorList>
            <consortium name="Lawrence Berkeley National Laboratory"/>
            <person name="Czajka J.J."/>
            <person name="Han Y."/>
            <person name="Kim J."/>
            <person name="Mondo S.J."/>
            <person name="Hofstad B.A."/>
            <person name="Robles A."/>
            <person name="Haridas S."/>
            <person name="Riley R."/>
            <person name="LaButti K."/>
            <person name="Pangilinan J."/>
            <person name="Andreopoulos W."/>
            <person name="Lipzen A."/>
            <person name="Yan J."/>
            <person name="Wang M."/>
            <person name="Ng V."/>
            <person name="Grigoriev I.V."/>
            <person name="Spatafora J.W."/>
            <person name="Magnuson J.K."/>
            <person name="Baker S.E."/>
            <person name="Pomraning K.R."/>
        </authorList>
    </citation>
    <scope>NUCLEOTIDE SEQUENCE [LARGE SCALE GENOMIC DNA]</scope>
    <source>
        <strain evidence="2 3">Phaff 52-87</strain>
    </source>
</reference>
<dbReference type="InterPro" id="IPR018814">
    <property type="entry name" value="DUF5427"/>
</dbReference>